<dbReference type="RefSeq" id="WP_123192019.1">
    <property type="nucleotide sequence ID" value="NZ_QICD01000008.1"/>
</dbReference>
<dbReference type="GO" id="GO:0007155">
    <property type="term" value="P:cell adhesion"/>
    <property type="evidence" value="ECO:0007669"/>
    <property type="project" value="InterPro"/>
</dbReference>
<dbReference type="PRINTS" id="PR00691">
    <property type="entry name" value="ADHESINB"/>
</dbReference>
<evidence type="ECO:0000313" key="6">
    <source>
        <dbReference type="EMBL" id="RNL45092.1"/>
    </source>
</evidence>
<dbReference type="AlphaFoldDB" id="A0A3N0BCB1"/>
<keyword evidence="2 4" id="KW-0813">Transport</keyword>
<proteinExistence type="inferred from homology"/>
<dbReference type="Pfam" id="PF01297">
    <property type="entry name" value="ZnuA"/>
    <property type="match status" value="1"/>
</dbReference>
<feature type="region of interest" description="Disordered" evidence="5">
    <location>
        <begin position="144"/>
        <end position="166"/>
    </location>
</feature>
<dbReference type="PRINTS" id="PR00690">
    <property type="entry name" value="ADHESNFAMILY"/>
</dbReference>
<dbReference type="Gene3D" id="3.40.50.1980">
    <property type="entry name" value="Nitrogenase molybdenum iron protein domain"/>
    <property type="match status" value="2"/>
</dbReference>
<dbReference type="SUPFAM" id="SSF53807">
    <property type="entry name" value="Helical backbone' metal receptor"/>
    <property type="match status" value="1"/>
</dbReference>
<name>A0A3N0BCB1_9ACTN</name>
<dbReference type="PANTHER" id="PTHR42953">
    <property type="entry name" value="HIGH-AFFINITY ZINC UPTAKE SYSTEM PROTEIN ZNUA-RELATED"/>
    <property type="match status" value="1"/>
</dbReference>
<dbReference type="PANTHER" id="PTHR42953:SF3">
    <property type="entry name" value="HIGH-AFFINITY ZINC UPTAKE SYSTEM PROTEIN ZNUA"/>
    <property type="match status" value="1"/>
</dbReference>
<keyword evidence="3" id="KW-0732">Signal</keyword>
<dbReference type="InterPro" id="IPR050492">
    <property type="entry name" value="Bact_metal-bind_prot9"/>
</dbReference>
<dbReference type="GO" id="GO:0030001">
    <property type="term" value="P:metal ion transport"/>
    <property type="evidence" value="ECO:0007669"/>
    <property type="project" value="InterPro"/>
</dbReference>
<keyword evidence="7" id="KW-1185">Reference proteome</keyword>
<evidence type="ECO:0000256" key="5">
    <source>
        <dbReference type="SAM" id="MobiDB-lite"/>
    </source>
</evidence>
<feature type="compositionally biased region" description="Basic and acidic residues" evidence="5">
    <location>
        <begin position="145"/>
        <end position="166"/>
    </location>
</feature>
<dbReference type="OrthoDB" id="9810636at2"/>
<comment type="similarity">
    <text evidence="1 4">Belongs to the bacterial solute-binding protein 9 family.</text>
</comment>
<dbReference type="CDD" id="cd01017">
    <property type="entry name" value="AdcA"/>
    <property type="match status" value="1"/>
</dbReference>
<gene>
    <name evidence="6" type="ORF">DMP08_05865</name>
</gene>
<comment type="caution">
    <text evidence="6">The sequence shown here is derived from an EMBL/GenBank/DDBJ whole genome shotgun (WGS) entry which is preliminary data.</text>
</comment>
<accession>A0A3N0BCB1</accession>
<evidence type="ECO:0000256" key="2">
    <source>
        <dbReference type="ARBA" id="ARBA00022448"/>
    </source>
</evidence>
<dbReference type="InterPro" id="IPR006127">
    <property type="entry name" value="ZnuA-like"/>
</dbReference>
<reference evidence="7" key="1">
    <citation type="submission" date="2018-05" db="EMBL/GenBank/DDBJ databases">
        <title>Genome Sequencing of selected type strains of the family Eggerthellaceae.</title>
        <authorList>
            <person name="Danylec N."/>
            <person name="Stoll D.A."/>
            <person name="Doetsch A."/>
            <person name="Huch M."/>
        </authorList>
    </citation>
    <scope>NUCLEOTIDE SEQUENCE [LARGE SCALE GENOMIC DNA]</scope>
    <source>
        <strain evidence="7">DSM 16106</strain>
    </source>
</reference>
<dbReference type="GO" id="GO:0046872">
    <property type="term" value="F:metal ion binding"/>
    <property type="evidence" value="ECO:0007669"/>
    <property type="project" value="InterPro"/>
</dbReference>
<evidence type="ECO:0000256" key="4">
    <source>
        <dbReference type="RuleBase" id="RU003512"/>
    </source>
</evidence>
<dbReference type="InterPro" id="IPR006129">
    <property type="entry name" value="AdhesinB"/>
</dbReference>
<organism evidence="6 7">
    <name type="scientific">Paraeggerthella hongkongensis</name>
    <dbReference type="NCBI Taxonomy" id="230658"/>
    <lineage>
        <taxon>Bacteria</taxon>
        <taxon>Bacillati</taxon>
        <taxon>Actinomycetota</taxon>
        <taxon>Coriobacteriia</taxon>
        <taxon>Eggerthellales</taxon>
        <taxon>Eggerthellaceae</taxon>
        <taxon>Paraeggerthella</taxon>
    </lineage>
</organism>
<protein>
    <submittedName>
        <fullName evidence="6">ABC transporter substrate-binding protein</fullName>
    </submittedName>
</protein>
<dbReference type="InterPro" id="IPR006128">
    <property type="entry name" value="Lipoprotein_PsaA-like"/>
</dbReference>
<evidence type="ECO:0000313" key="7">
    <source>
        <dbReference type="Proteomes" id="UP000278632"/>
    </source>
</evidence>
<evidence type="ECO:0000256" key="3">
    <source>
        <dbReference type="ARBA" id="ARBA00022729"/>
    </source>
</evidence>
<dbReference type="Proteomes" id="UP000278632">
    <property type="component" value="Unassembled WGS sequence"/>
</dbReference>
<dbReference type="EMBL" id="QICD01000008">
    <property type="protein sequence ID" value="RNL45092.1"/>
    <property type="molecule type" value="Genomic_DNA"/>
</dbReference>
<sequence>MNAFSQRAANAPRTPAPLIAILAVLGLLIASMLAGCASSQTASQQDDQGSRKVHVVASFYPLYDFAQKIGGDRVTVTNLVPAGTEPHDWEPSTADMKTIESANVFVYNGAGMEHWTHDVLHSIQNKHLVSVAASDGIALLPAASEDEHDHGHADDHAHEHGEDADHGRYDPHVWLAPENAKQEMKNIRDALVQADPDGKDVYEANYQTWSEKLDDLHKAYETKLSSVPRKTIVVSHQAFGYLCDAYGLTQMPIEGMEADAEPNAKDMARIVDFVKANNVSVIFSEELVSPKIAQAIADASGASCEQLNPLEGLTQEQIDAGQDYVSVMTENLDKLVKALS</sequence>
<evidence type="ECO:0000256" key="1">
    <source>
        <dbReference type="ARBA" id="ARBA00011028"/>
    </source>
</evidence>